<protein>
    <recommendedName>
        <fullName evidence="10">Inhibitor of growth protein</fullName>
    </recommendedName>
</protein>
<dbReference type="InterPro" id="IPR019787">
    <property type="entry name" value="Znf_PHD-finger"/>
</dbReference>
<feature type="binding site" evidence="8">
    <location>
        <position position="233"/>
    </location>
    <ligand>
        <name>Zn(2+)</name>
        <dbReference type="ChEBI" id="CHEBI:29105"/>
        <label>1</label>
    </ligand>
</feature>
<evidence type="ECO:0000313" key="14">
    <source>
        <dbReference type="RefSeq" id="XP_034274559.1"/>
    </source>
</evidence>
<gene>
    <name evidence="14" type="primary">ING1</name>
</gene>
<feature type="binding site" evidence="8">
    <location>
        <position position="260"/>
    </location>
    <ligand>
        <name>Zn(2+)</name>
        <dbReference type="ChEBI" id="CHEBI:29105"/>
        <label>1</label>
    </ligand>
</feature>
<dbReference type="GO" id="GO:0045893">
    <property type="term" value="P:positive regulation of DNA-templated transcription"/>
    <property type="evidence" value="ECO:0007669"/>
    <property type="project" value="TreeGrafter"/>
</dbReference>
<evidence type="ECO:0000256" key="4">
    <source>
        <dbReference type="ARBA" id="ARBA00022771"/>
    </source>
</evidence>
<dbReference type="InterPro" id="IPR013083">
    <property type="entry name" value="Znf_RING/FYVE/PHD"/>
</dbReference>
<evidence type="ECO:0000256" key="9">
    <source>
        <dbReference type="PROSITE-ProRule" id="PRU00146"/>
    </source>
</evidence>
<dbReference type="PANTHER" id="PTHR10333">
    <property type="entry name" value="INHIBITOR OF GROWTH PROTEIN"/>
    <property type="match status" value="1"/>
</dbReference>
<evidence type="ECO:0000256" key="6">
    <source>
        <dbReference type="ARBA" id="ARBA00023242"/>
    </source>
</evidence>
<evidence type="ECO:0000256" key="8">
    <source>
        <dbReference type="PIRSR" id="PIRSR628651-51"/>
    </source>
</evidence>
<comment type="subunit">
    <text evidence="10">Component of an histone acetyltransferase complex. Interacts with H3K4me3 and to a lesser extent with H3K4me2.</text>
</comment>
<feature type="compositionally biased region" description="Basic and acidic residues" evidence="11">
    <location>
        <begin position="174"/>
        <end position="191"/>
    </location>
</feature>
<comment type="domain">
    <text evidence="10">The PHD-type zinc finger mediates the binding to H3K4me3.</text>
</comment>
<dbReference type="PANTHER" id="PTHR10333:SF85">
    <property type="entry name" value="INHIBITOR OF GROWTH PROTEIN 1"/>
    <property type="match status" value="1"/>
</dbReference>
<evidence type="ECO:0000259" key="12">
    <source>
        <dbReference type="PROSITE" id="PS50016"/>
    </source>
</evidence>
<dbReference type="OrthoDB" id="5411773at2759"/>
<feature type="binding site" evidence="8">
    <location>
        <position position="257"/>
    </location>
    <ligand>
        <name>Zn(2+)</name>
        <dbReference type="ChEBI" id="CHEBI:29105"/>
        <label>1</label>
    </ligand>
</feature>
<evidence type="ECO:0000256" key="7">
    <source>
        <dbReference type="PIRSR" id="PIRSR628651-50"/>
    </source>
</evidence>
<keyword evidence="6 10" id="KW-0539">Nucleus</keyword>
<dbReference type="GO" id="GO:0008270">
    <property type="term" value="F:zinc ion binding"/>
    <property type="evidence" value="ECO:0007669"/>
    <property type="project" value="UniProtKB-KW"/>
</dbReference>
<sequence>MGTDYINPVWAGDVRRASPFPNSCRVLQLLQREAGSFPPSRTLQPGKWWLELKSWRSPLSPGAVREILKELDDYYEKFKRETDAVQKRRLLHCIQRALIRSQELGDEKIQIVSQMVELVENRTRQVDSHVELFETCQETNDITGNSGKTNQDKSKNETLTQAEKPNNKRSRRQRNNENRENASNNHDHDDITSGTPKEKKAKTSKKKKRSKTKAEREASPADLPIDPNEPTYCLCNQVSYGEMIGCDNDECPIEWFHFSCVGLNHKPKGKWYCPKCRGENEKTMDKALEKSKKERAYNR</sequence>
<feature type="site" description="Histone H3K4me3 binding" evidence="7">
    <location>
        <position position="255"/>
    </location>
</feature>
<reference evidence="14" key="1">
    <citation type="submission" date="2025-08" db="UniProtKB">
        <authorList>
            <consortium name="RefSeq"/>
        </authorList>
    </citation>
    <scope>IDENTIFICATION</scope>
    <source>
        <tissue evidence="14">Blood</tissue>
    </source>
</reference>
<comment type="function">
    <text evidence="10">Component of an histone acetyltransferase complex.</text>
</comment>
<feature type="binding site" evidence="8">
    <location>
        <position position="246"/>
    </location>
    <ligand>
        <name>Zn(2+)</name>
        <dbReference type="ChEBI" id="CHEBI:29105"/>
        <label>2</label>
    </ligand>
</feature>
<feature type="binding site" evidence="8">
    <location>
        <position position="251"/>
    </location>
    <ligand>
        <name>Zn(2+)</name>
        <dbReference type="ChEBI" id="CHEBI:29105"/>
        <label>2</label>
    </ligand>
</feature>
<feature type="compositionally biased region" description="Polar residues" evidence="11">
    <location>
        <begin position="137"/>
        <end position="149"/>
    </location>
</feature>
<keyword evidence="4 9" id="KW-0863">Zinc-finger</keyword>
<dbReference type="Proteomes" id="UP001652622">
    <property type="component" value="Unplaced"/>
</dbReference>
<feature type="site" description="Histone H3K4me3 binding" evidence="7">
    <location>
        <position position="247"/>
    </location>
</feature>
<evidence type="ECO:0000256" key="2">
    <source>
        <dbReference type="ARBA" id="ARBA00010210"/>
    </source>
</evidence>
<dbReference type="SUPFAM" id="SSF57903">
    <property type="entry name" value="FYVE/PHD zinc finger"/>
    <property type="match status" value="1"/>
</dbReference>
<name>A0A6P9BWW5_PANGU</name>
<dbReference type="InterPro" id="IPR011011">
    <property type="entry name" value="Znf_FYVE_PHD"/>
</dbReference>
<feature type="compositionally biased region" description="Basic residues" evidence="11">
    <location>
        <begin position="199"/>
        <end position="211"/>
    </location>
</feature>
<dbReference type="PROSITE" id="PS01359">
    <property type="entry name" value="ZF_PHD_1"/>
    <property type="match status" value="1"/>
</dbReference>
<dbReference type="PROSITE" id="PS50016">
    <property type="entry name" value="ZF_PHD_2"/>
    <property type="match status" value="1"/>
</dbReference>
<dbReference type="FunFam" id="3.30.40.10:FF:000021">
    <property type="entry name" value="Inhibitor of growth 2b"/>
    <property type="match status" value="1"/>
</dbReference>
<dbReference type="InterPro" id="IPR028651">
    <property type="entry name" value="ING_fam"/>
</dbReference>
<dbReference type="GO" id="GO:0006325">
    <property type="term" value="P:chromatin organization"/>
    <property type="evidence" value="ECO:0007669"/>
    <property type="project" value="UniProtKB-KW"/>
</dbReference>
<comment type="subcellular location">
    <subcellularLocation>
        <location evidence="1 10">Nucleus</location>
    </subcellularLocation>
</comment>
<dbReference type="InterPro" id="IPR019786">
    <property type="entry name" value="Zinc_finger_PHD-type_CS"/>
</dbReference>
<dbReference type="InterPro" id="IPR028643">
    <property type="entry name" value="ING1_PHD_Znf"/>
</dbReference>
<dbReference type="KEGG" id="pgut:117666195"/>
<dbReference type="CTD" id="3621"/>
<proteinExistence type="inferred from homology"/>
<dbReference type="Gene3D" id="3.30.40.10">
    <property type="entry name" value="Zinc/RING finger domain, C3HC4 (zinc finger)"/>
    <property type="match status" value="1"/>
</dbReference>
<feature type="binding site" evidence="8">
    <location>
        <position position="276"/>
    </location>
    <ligand>
        <name>Zn(2+)</name>
        <dbReference type="ChEBI" id="CHEBI:29105"/>
        <label>2</label>
    </ligand>
</feature>
<feature type="binding site" evidence="8">
    <location>
        <position position="273"/>
    </location>
    <ligand>
        <name>Zn(2+)</name>
        <dbReference type="ChEBI" id="CHEBI:29105"/>
        <label>2</label>
    </ligand>
</feature>
<dbReference type="InterPro" id="IPR001965">
    <property type="entry name" value="Znf_PHD"/>
</dbReference>
<evidence type="ECO:0000256" key="10">
    <source>
        <dbReference type="RuleBase" id="RU361213"/>
    </source>
</evidence>
<accession>A0A6P9BWW5</accession>
<dbReference type="InterPro" id="IPR024610">
    <property type="entry name" value="ING_N_histone-binding"/>
</dbReference>
<dbReference type="Gene3D" id="6.10.140.1740">
    <property type="match status" value="1"/>
</dbReference>
<feature type="domain" description="PHD-type" evidence="12">
    <location>
        <begin position="230"/>
        <end position="279"/>
    </location>
</feature>
<feature type="region of interest" description="Disordered" evidence="11">
    <location>
        <begin position="137"/>
        <end position="223"/>
    </location>
</feature>
<evidence type="ECO:0000256" key="5">
    <source>
        <dbReference type="ARBA" id="ARBA00022833"/>
    </source>
</evidence>
<evidence type="ECO:0000256" key="11">
    <source>
        <dbReference type="SAM" id="MobiDB-lite"/>
    </source>
</evidence>
<evidence type="ECO:0000256" key="1">
    <source>
        <dbReference type="ARBA" id="ARBA00004123"/>
    </source>
</evidence>
<evidence type="ECO:0000313" key="13">
    <source>
        <dbReference type="Proteomes" id="UP001652622"/>
    </source>
</evidence>
<dbReference type="AlphaFoldDB" id="A0A6P9BWW5"/>
<dbReference type="FunCoup" id="A0A6P9BWW5">
    <property type="interactions" value="547"/>
</dbReference>
<organism evidence="13 14">
    <name type="scientific">Pantherophis guttatus</name>
    <name type="common">Corn snake</name>
    <name type="synonym">Elaphe guttata</name>
    <dbReference type="NCBI Taxonomy" id="94885"/>
    <lineage>
        <taxon>Eukaryota</taxon>
        <taxon>Metazoa</taxon>
        <taxon>Chordata</taxon>
        <taxon>Craniata</taxon>
        <taxon>Vertebrata</taxon>
        <taxon>Euteleostomi</taxon>
        <taxon>Lepidosauria</taxon>
        <taxon>Squamata</taxon>
        <taxon>Bifurcata</taxon>
        <taxon>Unidentata</taxon>
        <taxon>Episquamata</taxon>
        <taxon>Toxicofera</taxon>
        <taxon>Serpentes</taxon>
        <taxon>Colubroidea</taxon>
        <taxon>Colubridae</taxon>
        <taxon>Colubrinae</taxon>
        <taxon>Pantherophis</taxon>
    </lineage>
</organism>
<keyword evidence="3 8" id="KW-0479">Metal-binding</keyword>
<dbReference type="GeneID" id="117666195"/>
<comment type="similarity">
    <text evidence="2 10">Belongs to the ING family.</text>
</comment>
<keyword evidence="5 8" id="KW-0862">Zinc</keyword>
<dbReference type="GO" id="GO:0005634">
    <property type="term" value="C:nucleus"/>
    <property type="evidence" value="ECO:0007669"/>
    <property type="project" value="UniProtKB-SubCell"/>
</dbReference>
<dbReference type="Pfam" id="PF12998">
    <property type="entry name" value="ING"/>
    <property type="match status" value="1"/>
</dbReference>
<keyword evidence="10" id="KW-0156">Chromatin regulator</keyword>
<dbReference type="SMART" id="SM00249">
    <property type="entry name" value="PHD"/>
    <property type="match status" value="1"/>
</dbReference>
<feature type="site" description="Histone H3K4me3 binding" evidence="7">
    <location>
        <position position="243"/>
    </location>
</feature>
<keyword evidence="13" id="KW-1185">Reference proteome</keyword>
<dbReference type="CDD" id="cd15584">
    <property type="entry name" value="PHD_ING1_2"/>
    <property type="match status" value="1"/>
</dbReference>
<dbReference type="RefSeq" id="XP_034274559.1">
    <property type="nucleotide sequence ID" value="XM_034418668.2"/>
</dbReference>
<dbReference type="SMART" id="SM01408">
    <property type="entry name" value="ING"/>
    <property type="match status" value="1"/>
</dbReference>
<evidence type="ECO:0000256" key="3">
    <source>
        <dbReference type="ARBA" id="ARBA00022723"/>
    </source>
</evidence>
<dbReference type="InParanoid" id="A0A6P9BWW5"/>
<feature type="site" description="Histone H3K4me3 binding" evidence="7">
    <location>
        <position position="232"/>
    </location>
</feature>
<feature type="binding site" evidence="8">
    <location>
        <position position="235"/>
    </location>
    <ligand>
        <name>Zn(2+)</name>
        <dbReference type="ChEBI" id="CHEBI:29105"/>
        <label>1</label>
    </ligand>
</feature>